<dbReference type="Pfam" id="PF01535">
    <property type="entry name" value="PPR"/>
    <property type="match status" value="2"/>
</dbReference>
<dbReference type="Proteomes" id="UP000250235">
    <property type="component" value="Unassembled WGS sequence"/>
</dbReference>
<name>A0A2Z7CJ78_9LAMI</name>
<keyword evidence="5" id="KW-1185">Reference proteome</keyword>
<evidence type="ECO:0000313" key="5">
    <source>
        <dbReference type="Proteomes" id="UP000250235"/>
    </source>
</evidence>
<accession>A0A2Z7CJ78</accession>
<dbReference type="InterPro" id="IPR011990">
    <property type="entry name" value="TPR-like_helical_dom_sf"/>
</dbReference>
<evidence type="ECO:0000313" key="4">
    <source>
        <dbReference type="EMBL" id="KZV46365.1"/>
    </source>
</evidence>
<keyword evidence="1" id="KW-0677">Repeat</keyword>
<dbReference type="PROSITE" id="PS51375">
    <property type="entry name" value="PPR"/>
    <property type="match status" value="2"/>
</dbReference>
<keyword evidence="3" id="KW-0472">Membrane</keyword>
<keyword evidence="3" id="KW-0812">Transmembrane</keyword>
<feature type="repeat" description="PPR" evidence="2">
    <location>
        <begin position="280"/>
        <end position="310"/>
    </location>
</feature>
<feature type="transmembrane region" description="Helical" evidence="3">
    <location>
        <begin position="87"/>
        <end position="111"/>
    </location>
</feature>
<dbReference type="NCBIfam" id="TIGR00756">
    <property type="entry name" value="PPR"/>
    <property type="match status" value="2"/>
</dbReference>
<dbReference type="PANTHER" id="PTHR34656:SF1">
    <property type="entry name" value="PYRROLINE-5-CARBOXYLATE REDUCTASE"/>
    <property type="match status" value="1"/>
</dbReference>
<organism evidence="4 5">
    <name type="scientific">Dorcoceras hygrometricum</name>
    <dbReference type="NCBI Taxonomy" id="472368"/>
    <lineage>
        <taxon>Eukaryota</taxon>
        <taxon>Viridiplantae</taxon>
        <taxon>Streptophyta</taxon>
        <taxon>Embryophyta</taxon>
        <taxon>Tracheophyta</taxon>
        <taxon>Spermatophyta</taxon>
        <taxon>Magnoliopsida</taxon>
        <taxon>eudicotyledons</taxon>
        <taxon>Gunneridae</taxon>
        <taxon>Pentapetalae</taxon>
        <taxon>asterids</taxon>
        <taxon>lamiids</taxon>
        <taxon>Lamiales</taxon>
        <taxon>Gesneriaceae</taxon>
        <taxon>Didymocarpoideae</taxon>
        <taxon>Trichosporeae</taxon>
        <taxon>Loxocarpinae</taxon>
        <taxon>Dorcoceras</taxon>
    </lineage>
</organism>
<dbReference type="Gene3D" id="1.25.40.10">
    <property type="entry name" value="Tetratricopeptide repeat domain"/>
    <property type="match status" value="1"/>
</dbReference>
<evidence type="ECO:0000256" key="2">
    <source>
        <dbReference type="PROSITE-ProRule" id="PRU00708"/>
    </source>
</evidence>
<evidence type="ECO:0000256" key="1">
    <source>
        <dbReference type="ARBA" id="ARBA00022737"/>
    </source>
</evidence>
<protein>
    <submittedName>
        <fullName evidence="4">Pentatricopeptide repeat-containing protein-like</fullName>
    </submittedName>
</protein>
<dbReference type="PANTHER" id="PTHR34656">
    <property type="entry name" value="PYRROLINE-5-CARBOXYLATE REDUCTASE"/>
    <property type="match status" value="1"/>
</dbReference>
<sequence>MAENTMNEKPSTPDDSPILLKLIGKRRTWACLFVSVYSVLLYLSWNLLASVLKWYESESSAASSSTVLSALYASLLLGLAFGILSMVAALVVAVPATLVTWITVLVLLAFCGKPRRTLVVEGRKLTAEIAGFVLRVLIKEGNIVAAVCALLGYFALVRNNKQGGFGVAVKLFLAFPVSPFPCFKIHWKQHSGDSSMWRRSVFIFLMVLPKMKGIVEQAMRNVIKTAFYGISSTGHRNRRFEEMSDKGVMSWTAMISGYSRVGLVGNAVLLFDEMPKGIRDTPFWNSIIAGCVQNGLFSEAIEFFRRMIAEEGLGERE</sequence>
<feature type="transmembrane region" description="Helical" evidence="3">
    <location>
        <begin position="27"/>
        <end position="49"/>
    </location>
</feature>
<evidence type="ECO:0000256" key="3">
    <source>
        <dbReference type="SAM" id="Phobius"/>
    </source>
</evidence>
<reference evidence="4 5" key="1">
    <citation type="journal article" date="2015" name="Proc. Natl. Acad. Sci. U.S.A.">
        <title>The resurrection genome of Boea hygrometrica: A blueprint for survival of dehydration.</title>
        <authorList>
            <person name="Xiao L."/>
            <person name="Yang G."/>
            <person name="Zhang L."/>
            <person name="Yang X."/>
            <person name="Zhao S."/>
            <person name="Ji Z."/>
            <person name="Zhou Q."/>
            <person name="Hu M."/>
            <person name="Wang Y."/>
            <person name="Chen M."/>
            <person name="Xu Y."/>
            <person name="Jin H."/>
            <person name="Xiao X."/>
            <person name="Hu G."/>
            <person name="Bao F."/>
            <person name="Hu Y."/>
            <person name="Wan P."/>
            <person name="Li L."/>
            <person name="Deng X."/>
            <person name="Kuang T."/>
            <person name="Xiang C."/>
            <person name="Zhu J.K."/>
            <person name="Oliver M.J."/>
            <person name="He Y."/>
        </authorList>
    </citation>
    <scope>NUCLEOTIDE SEQUENCE [LARGE SCALE GENOMIC DNA]</scope>
    <source>
        <strain evidence="5">cv. XS01</strain>
    </source>
</reference>
<keyword evidence="3" id="KW-1133">Transmembrane helix</keyword>
<feature type="transmembrane region" description="Helical" evidence="3">
    <location>
        <begin position="132"/>
        <end position="155"/>
    </location>
</feature>
<proteinExistence type="predicted"/>
<dbReference type="InterPro" id="IPR002885">
    <property type="entry name" value="PPR_rpt"/>
</dbReference>
<gene>
    <name evidence="4" type="ORF">F511_07917</name>
</gene>
<feature type="transmembrane region" description="Helical" evidence="3">
    <location>
        <begin position="61"/>
        <end position="81"/>
    </location>
</feature>
<dbReference type="OrthoDB" id="1929829at2759"/>
<feature type="repeat" description="PPR" evidence="2">
    <location>
        <begin position="247"/>
        <end position="277"/>
    </location>
</feature>
<dbReference type="AlphaFoldDB" id="A0A2Z7CJ78"/>
<dbReference type="EMBL" id="KQ995675">
    <property type="protein sequence ID" value="KZV46365.1"/>
    <property type="molecule type" value="Genomic_DNA"/>
</dbReference>